<protein>
    <submittedName>
        <fullName evidence="2">Uncharacterized protein</fullName>
    </submittedName>
</protein>
<feature type="region of interest" description="Disordered" evidence="1">
    <location>
        <begin position="15"/>
        <end position="39"/>
    </location>
</feature>
<proteinExistence type="predicted"/>
<accession>A0A6J5G904</accession>
<evidence type="ECO:0000313" key="2">
    <source>
        <dbReference type="EMBL" id="CAB3793950.1"/>
    </source>
</evidence>
<dbReference type="AlphaFoldDB" id="A0A6J5G904"/>
<name>A0A6J5G904_9BURK</name>
<keyword evidence="3" id="KW-1185">Reference proteome</keyword>
<evidence type="ECO:0000256" key="1">
    <source>
        <dbReference type="SAM" id="MobiDB-lite"/>
    </source>
</evidence>
<dbReference type="Proteomes" id="UP000494252">
    <property type="component" value="Unassembled WGS sequence"/>
</dbReference>
<dbReference type="EMBL" id="CADIKI010000009">
    <property type="protein sequence ID" value="CAB3793950.1"/>
    <property type="molecule type" value="Genomic_DNA"/>
</dbReference>
<reference evidence="2 3" key="1">
    <citation type="submission" date="2020-04" db="EMBL/GenBank/DDBJ databases">
        <authorList>
            <person name="De Canck E."/>
        </authorList>
    </citation>
    <scope>NUCLEOTIDE SEQUENCE [LARGE SCALE GENOMIC DNA]</scope>
    <source>
        <strain evidence="2 3">LMG 27177</strain>
    </source>
</reference>
<organism evidence="2 3">
    <name type="scientific">Paraburkholderia fynbosensis</name>
    <dbReference type="NCBI Taxonomy" id="1200993"/>
    <lineage>
        <taxon>Bacteria</taxon>
        <taxon>Pseudomonadati</taxon>
        <taxon>Pseudomonadota</taxon>
        <taxon>Betaproteobacteria</taxon>
        <taxon>Burkholderiales</taxon>
        <taxon>Burkholderiaceae</taxon>
        <taxon>Paraburkholderia</taxon>
    </lineage>
</organism>
<gene>
    <name evidence="2" type="ORF">LMG27177_03561</name>
</gene>
<evidence type="ECO:0000313" key="3">
    <source>
        <dbReference type="Proteomes" id="UP000494252"/>
    </source>
</evidence>
<sequence length="195" mass="21206">MSDIESIGLPVHRRDLPLADHATSTREQAAGRSGYAPRSALHAEGGKESECLQRHESLKSQSCKISCRLARTHFDCSIPEIEAGAACGLECLFSSSCLGTRRSNVMGQEAPRFQDLMCAKCEGDITAVHLTQSRCRPRTLVHRELVVMCKSSEDCGAKKPALVEPWSRPVGGPKISGIIAMMNFHGRPYPKAADT</sequence>